<feature type="chain" id="PRO_5013262572" description="F-box domain-containing protein" evidence="1">
    <location>
        <begin position="16"/>
        <end position="557"/>
    </location>
</feature>
<organism evidence="2 3">
    <name type="scientific">Tuber aestivum</name>
    <name type="common">summer truffle</name>
    <dbReference type="NCBI Taxonomy" id="59557"/>
    <lineage>
        <taxon>Eukaryota</taxon>
        <taxon>Fungi</taxon>
        <taxon>Dikarya</taxon>
        <taxon>Ascomycota</taxon>
        <taxon>Pezizomycotina</taxon>
        <taxon>Pezizomycetes</taxon>
        <taxon>Pezizales</taxon>
        <taxon>Tuberaceae</taxon>
        <taxon>Tuber</taxon>
    </lineage>
</organism>
<keyword evidence="1" id="KW-0732">Signal</keyword>
<sequence length="557" mass="61736">MLILPFWLSLGLVWAYGFVVADRQAIIGGGSQLRDHADFYSLCLVSRFFYTIAIRFLYRRLKIPHRTSGDIATPLHAVLTSQQQERLLLLSARDKDGRACRSGKGSGFDRDLSDCGKFVREFEIAPLVDNVVGDAEIAREIVESAIENMSDLESFAWTTSNRKALRRSHRISSSLARKPRLHSLSLSNILETDVPLLHLRPLHSATFILDSGFASLAHRPVASTADYDIIRKILKTSSGTLKSLTLITKRGDQPHFEDESLIFGGCEGSHESVFKESPAGAEVTRLERLDSLTLAERPFTAKRLKVFTQAINFNNLRRLEIISCPGAELLLSAITPPGGHGPSASAERASEEAGGVFPNLRTLGIRATQSALASFLQCFRGLQDLRYELGCDSADWEAPGGNRRQVSSIKISRNLLETIATHHGTTLQRLAILSPEQWKVIDETGMEILTGKCRALVKLCCCVASFSFNFYQPAVAHAQSSLSTLYIHVRVLFSESEAREFAQVVLQQIPRLKTVGMLAGGYRARPFVFRVCPGGALERIFVRDFLERELRAGEFGD</sequence>
<reference evidence="2" key="1">
    <citation type="submission" date="2015-10" db="EMBL/GenBank/DDBJ databases">
        <authorList>
            <person name="Regsiter A."/>
            <person name="william w."/>
        </authorList>
    </citation>
    <scope>NUCLEOTIDE SEQUENCE</scope>
    <source>
        <strain evidence="2">Montdore</strain>
    </source>
</reference>
<name>A0A292PN97_9PEZI</name>
<feature type="signal peptide" evidence="1">
    <location>
        <begin position="1"/>
        <end position="15"/>
    </location>
</feature>
<dbReference type="InterPro" id="IPR032675">
    <property type="entry name" value="LRR_dom_sf"/>
</dbReference>
<evidence type="ECO:0000313" key="3">
    <source>
        <dbReference type="Proteomes" id="UP001412239"/>
    </source>
</evidence>
<evidence type="ECO:0000256" key="1">
    <source>
        <dbReference type="SAM" id="SignalP"/>
    </source>
</evidence>
<keyword evidence="3" id="KW-1185">Reference proteome</keyword>
<dbReference type="EMBL" id="LN891157">
    <property type="protein sequence ID" value="CUS07960.1"/>
    <property type="molecule type" value="Genomic_DNA"/>
</dbReference>
<dbReference type="AlphaFoldDB" id="A0A292PN97"/>
<protein>
    <recommendedName>
        <fullName evidence="4">F-box domain-containing protein</fullName>
    </recommendedName>
</protein>
<evidence type="ECO:0008006" key="4">
    <source>
        <dbReference type="Google" id="ProtNLM"/>
    </source>
</evidence>
<gene>
    <name evidence="2" type="ORF">GSTUAT00007954001</name>
</gene>
<dbReference type="Proteomes" id="UP001412239">
    <property type="component" value="Unassembled WGS sequence"/>
</dbReference>
<proteinExistence type="predicted"/>
<evidence type="ECO:0000313" key="2">
    <source>
        <dbReference type="EMBL" id="CUS07960.1"/>
    </source>
</evidence>
<accession>A0A292PN97</accession>
<dbReference type="Gene3D" id="3.80.10.10">
    <property type="entry name" value="Ribonuclease Inhibitor"/>
    <property type="match status" value="1"/>
</dbReference>